<feature type="region of interest" description="Disordered" evidence="1">
    <location>
        <begin position="1"/>
        <end position="26"/>
    </location>
</feature>
<name>A0ABT3RTQ8_9BACT</name>
<keyword evidence="2" id="KW-0472">Membrane</keyword>
<dbReference type="EMBL" id="JAPFQN010000007">
    <property type="protein sequence ID" value="MCX2744978.1"/>
    <property type="molecule type" value="Genomic_DNA"/>
</dbReference>
<proteinExistence type="predicted"/>
<protein>
    <submittedName>
        <fullName evidence="3">Uncharacterized protein</fullName>
    </submittedName>
</protein>
<reference evidence="3 4" key="1">
    <citation type="submission" date="2022-11" db="EMBL/GenBank/DDBJ databases">
        <title>The characterization of three novel Bacteroidetes species and genomic analysis of their roles in tidal elemental geochemical cycles.</title>
        <authorList>
            <person name="Ma K."/>
        </authorList>
    </citation>
    <scope>NUCLEOTIDE SEQUENCE [LARGE SCALE GENOMIC DNA]</scope>
    <source>
        <strain evidence="3 4">M17</strain>
    </source>
</reference>
<keyword evidence="2" id="KW-1133">Transmembrane helix</keyword>
<evidence type="ECO:0000313" key="4">
    <source>
        <dbReference type="Proteomes" id="UP001209885"/>
    </source>
</evidence>
<organism evidence="3 4">
    <name type="scientific">Mangrovivirga halotolerans</name>
    <dbReference type="NCBI Taxonomy" id="2993936"/>
    <lineage>
        <taxon>Bacteria</taxon>
        <taxon>Pseudomonadati</taxon>
        <taxon>Bacteroidota</taxon>
        <taxon>Cytophagia</taxon>
        <taxon>Cytophagales</taxon>
        <taxon>Mangrovivirgaceae</taxon>
        <taxon>Mangrovivirga</taxon>
    </lineage>
</organism>
<gene>
    <name evidence="3" type="ORF">OO013_13935</name>
</gene>
<evidence type="ECO:0000256" key="2">
    <source>
        <dbReference type="SAM" id="Phobius"/>
    </source>
</evidence>
<keyword evidence="2" id="KW-0812">Transmembrane</keyword>
<sequence>MDNSNLDKLFRDKLSNHESNPSPKAWEDLDKMLNQKKSKSRKRVFYMVAAAVLFIGVASVVFFQVPYNEEKPVIAQQVDDLNIPQNEISDENQTPHVESGDLVAENADNSPVPKNEKGDRNIESATNSLASESKKQFNIAENTKTINKKIRKQESIEQIEKIQTENLLADRKGPKNTENQIDEEILSDQSESVTITFGRVALKTTNSESPEEENLGEEQMWGDDSLLETLASDSKATNESKKILRTIKNTTSQLLAFNGKNKNLETE</sequence>
<dbReference type="RefSeq" id="WP_266057534.1">
    <property type="nucleotide sequence ID" value="NZ_JAPFQN010000007.1"/>
</dbReference>
<accession>A0ABT3RTQ8</accession>
<feature type="transmembrane region" description="Helical" evidence="2">
    <location>
        <begin position="44"/>
        <end position="67"/>
    </location>
</feature>
<keyword evidence="4" id="KW-1185">Reference proteome</keyword>
<evidence type="ECO:0000313" key="3">
    <source>
        <dbReference type="EMBL" id="MCX2744978.1"/>
    </source>
</evidence>
<comment type="caution">
    <text evidence="3">The sequence shown here is derived from an EMBL/GenBank/DDBJ whole genome shotgun (WGS) entry which is preliminary data.</text>
</comment>
<evidence type="ECO:0000256" key="1">
    <source>
        <dbReference type="SAM" id="MobiDB-lite"/>
    </source>
</evidence>
<dbReference type="Proteomes" id="UP001209885">
    <property type="component" value="Unassembled WGS sequence"/>
</dbReference>